<evidence type="ECO:0000313" key="1">
    <source>
        <dbReference type="EMBL" id="JAD92291.1"/>
    </source>
</evidence>
<name>A0A0A9DWV5_ARUDO</name>
<sequence length="38" mass="4604">MSAAKQIFEADEQIYLGQSSQVQIWECWYLLKIWKIQK</sequence>
<protein>
    <submittedName>
        <fullName evidence="1">Anac071 (Arabidopsis NAC domain containing protein 71)</fullName>
    </submittedName>
</protein>
<organism evidence="1">
    <name type="scientific">Arundo donax</name>
    <name type="common">Giant reed</name>
    <name type="synonym">Donax arundinaceus</name>
    <dbReference type="NCBI Taxonomy" id="35708"/>
    <lineage>
        <taxon>Eukaryota</taxon>
        <taxon>Viridiplantae</taxon>
        <taxon>Streptophyta</taxon>
        <taxon>Embryophyta</taxon>
        <taxon>Tracheophyta</taxon>
        <taxon>Spermatophyta</taxon>
        <taxon>Magnoliopsida</taxon>
        <taxon>Liliopsida</taxon>
        <taxon>Poales</taxon>
        <taxon>Poaceae</taxon>
        <taxon>PACMAD clade</taxon>
        <taxon>Arundinoideae</taxon>
        <taxon>Arundineae</taxon>
        <taxon>Arundo</taxon>
    </lineage>
</organism>
<reference evidence="1" key="1">
    <citation type="submission" date="2014-09" db="EMBL/GenBank/DDBJ databases">
        <authorList>
            <person name="Magalhaes I.L.F."/>
            <person name="Oliveira U."/>
            <person name="Santos F.R."/>
            <person name="Vidigal T.H.D.A."/>
            <person name="Brescovit A.D."/>
            <person name="Santos A.J."/>
        </authorList>
    </citation>
    <scope>NUCLEOTIDE SEQUENCE</scope>
    <source>
        <tissue evidence="1">Shoot tissue taken approximately 20 cm above the soil surface</tissue>
    </source>
</reference>
<accession>A0A0A9DWV5</accession>
<dbReference type="AlphaFoldDB" id="A0A0A9DWV5"/>
<proteinExistence type="predicted"/>
<dbReference type="EMBL" id="GBRH01205604">
    <property type="protein sequence ID" value="JAD92291.1"/>
    <property type="molecule type" value="Transcribed_RNA"/>
</dbReference>
<reference evidence="1" key="2">
    <citation type="journal article" date="2015" name="Data Brief">
        <title>Shoot transcriptome of the giant reed, Arundo donax.</title>
        <authorList>
            <person name="Barrero R.A."/>
            <person name="Guerrero F.D."/>
            <person name="Moolhuijzen P."/>
            <person name="Goolsby J.A."/>
            <person name="Tidwell J."/>
            <person name="Bellgard S.E."/>
            <person name="Bellgard M.I."/>
        </authorList>
    </citation>
    <scope>NUCLEOTIDE SEQUENCE</scope>
    <source>
        <tissue evidence="1">Shoot tissue taken approximately 20 cm above the soil surface</tissue>
    </source>
</reference>